<protein>
    <submittedName>
        <fullName evidence="1">Uncharacterized protein</fullName>
    </submittedName>
</protein>
<dbReference type="Proteomes" id="UP000325607">
    <property type="component" value="Unassembled WGS sequence"/>
</dbReference>
<proteinExistence type="predicted"/>
<gene>
    <name evidence="1" type="ORF">PS645_04264</name>
</gene>
<organism evidence="1 2">
    <name type="scientific">Pseudomonas fluorescens</name>
    <dbReference type="NCBI Taxonomy" id="294"/>
    <lineage>
        <taxon>Bacteria</taxon>
        <taxon>Pseudomonadati</taxon>
        <taxon>Pseudomonadota</taxon>
        <taxon>Gammaproteobacteria</taxon>
        <taxon>Pseudomonadales</taxon>
        <taxon>Pseudomonadaceae</taxon>
        <taxon>Pseudomonas</taxon>
    </lineage>
</organism>
<dbReference type="RefSeq" id="WP_224787740.1">
    <property type="nucleotide sequence ID" value="NZ_CABVGX010000042.1"/>
</dbReference>
<name>A0A5E6VW99_PSEFL</name>
<dbReference type="AlphaFoldDB" id="A0A5E6VW99"/>
<sequence length="385" mass="43891">MEQYDRGVLLEQVWTDPVSVVALKYGLSDVGLKKLCSRLQIPTPMRGYWAKRKAGKRVPPQPKLRDYTGPPGYLWHHAPVPAPQSKVPAIESIDPRLQAVIEYEQLPSHRIRVAERLTNPHAYVVQTREALLHPVLDQRGMPFPSRRQRALDMKVSAAMQPRALRIADALIKAFETRGYPVLMGDRCHVEIFGIQIGLRFFEPTKRSESSPPPRALARSERIHWSSISSSQYVPTGQLHVLGDAGYGGKIMDSTHTPVEQQLNKLIIMMVRRAVELLIGREERAIAEVGRRQQRDEALAKKAEQDAERAKLQRLEDDAHHWRRANALREYLVELEKGTYRAGAPTQVQLAYLQWAKAKADWLDPLTHTSDELLDLDIKIPNQYGW</sequence>
<reference evidence="1 2" key="1">
    <citation type="submission" date="2019-09" db="EMBL/GenBank/DDBJ databases">
        <authorList>
            <person name="Chandra G."/>
            <person name="Truman W A."/>
        </authorList>
    </citation>
    <scope>NUCLEOTIDE SEQUENCE [LARGE SCALE GENOMIC DNA]</scope>
    <source>
        <strain evidence="1">PS645</strain>
    </source>
</reference>
<accession>A0A5E6VW99</accession>
<evidence type="ECO:0000313" key="2">
    <source>
        <dbReference type="Proteomes" id="UP000325607"/>
    </source>
</evidence>
<dbReference type="EMBL" id="CABVGX010000042">
    <property type="protein sequence ID" value="VVN20264.1"/>
    <property type="molecule type" value="Genomic_DNA"/>
</dbReference>
<evidence type="ECO:0000313" key="1">
    <source>
        <dbReference type="EMBL" id="VVN20264.1"/>
    </source>
</evidence>